<dbReference type="AlphaFoldDB" id="A0A2W4Y9M7"/>
<dbReference type="SMART" id="SM00028">
    <property type="entry name" value="TPR"/>
    <property type="match status" value="2"/>
</dbReference>
<evidence type="ECO:0000313" key="2">
    <source>
        <dbReference type="EMBL" id="PZO43645.1"/>
    </source>
</evidence>
<feature type="region of interest" description="Disordered" evidence="1">
    <location>
        <begin position="261"/>
        <end position="292"/>
    </location>
</feature>
<dbReference type="InterPro" id="IPR019734">
    <property type="entry name" value="TPR_rpt"/>
</dbReference>
<dbReference type="Proteomes" id="UP000249081">
    <property type="component" value="Unassembled WGS sequence"/>
</dbReference>
<dbReference type="EMBL" id="QBMN01000025">
    <property type="protein sequence ID" value="PZO43645.1"/>
    <property type="molecule type" value="Genomic_DNA"/>
</dbReference>
<name>A0A2W4Y9M7_9CYAN</name>
<reference evidence="2 3" key="2">
    <citation type="submission" date="2018-06" db="EMBL/GenBank/DDBJ databases">
        <title>Metagenomic assembly of (sub)arctic Cyanobacteria and their associated microbiome from non-axenic cultures.</title>
        <authorList>
            <person name="Baurain D."/>
        </authorList>
    </citation>
    <scope>NUCLEOTIDE SEQUENCE [LARGE SCALE GENOMIC DNA]</scope>
    <source>
        <strain evidence="2">ULC041bin1</strain>
    </source>
</reference>
<dbReference type="Pfam" id="PF13432">
    <property type="entry name" value="TPR_16"/>
    <property type="match status" value="1"/>
</dbReference>
<sequence>MTAKRNRWLVGTVLTLALAAFLSLSLLPFLGGASSRRGNDAAEAPPAADPTSMQAELEAQARGYEMVLEREPDNQTALEGLVDARIQLNDIEGVVAPLEKLVELNPGVPDYAVLLAQTKQQMGDLEGAAQTYRQVIDQQPGNMNALQGLTVLLVQQGRPQAAIGLLQDTLKTNDRLQLEGTATGIDAIAVKLLLAQVHVESNSPDQALAIYDETIAVAPEDFRPVLAKALVVREQGDADSAQALFAQATALAPAQFKDQVELMSAQGQPEPGASGETVDIPAPAPAAEDPAE</sequence>
<dbReference type="PANTHER" id="PTHR12558:SF13">
    <property type="entry name" value="CELL DIVISION CYCLE PROTEIN 27 HOMOLOG"/>
    <property type="match status" value="1"/>
</dbReference>
<accession>A0A2W4Y9M7</accession>
<comment type="caution">
    <text evidence="2">The sequence shown here is derived from an EMBL/GenBank/DDBJ whole genome shotgun (WGS) entry which is preliminary data.</text>
</comment>
<reference evidence="3" key="1">
    <citation type="submission" date="2018-04" db="EMBL/GenBank/DDBJ databases">
        <authorList>
            <person name="Cornet L."/>
        </authorList>
    </citation>
    <scope>NUCLEOTIDE SEQUENCE [LARGE SCALE GENOMIC DNA]</scope>
</reference>
<gene>
    <name evidence="2" type="ORF">DCF17_05445</name>
</gene>
<dbReference type="SUPFAM" id="SSF48452">
    <property type="entry name" value="TPR-like"/>
    <property type="match status" value="1"/>
</dbReference>
<organism evidence="2 3">
    <name type="scientific">Shackletoniella antarctica</name>
    <dbReference type="NCBI Taxonomy" id="268115"/>
    <lineage>
        <taxon>Bacteria</taxon>
        <taxon>Bacillati</taxon>
        <taxon>Cyanobacteriota</taxon>
        <taxon>Cyanophyceae</taxon>
        <taxon>Oculatellales</taxon>
        <taxon>Oculatellaceae</taxon>
        <taxon>Shackletoniella</taxon>
    </lineage>
</organism>
<dbReference type="InterPro" id="IPR011990">
    <property type="entry name" value="TPR-like_helical_dom_sf"/>
</dbReference>
<evidence type="ECO:0000313" key="3">
    <source>
        <dbReference type="Proteomes" id="UP000249081"/>
    </source>
</evidence>
<dbReference type="PANTHER" id="PTHR12558">
    <property type="entry name" value="CELL DIVISION CYCLE 16,23,27"/>
    <property type="match status" value="1"/>
</dbReference>
<dbReference type="Pfam" id="PF14559">
    <property type="entry name" value="TPR_19"/>
    <property type="match status" value="1"/>
</dbReference>
<proteinExistence type="predicted"/>
<protein>
    <submittedName>
        <fullName evidence="2">Tfp pilus assembly protein PilF</fullName>
    </submittedName>
</protein>
<dbReference type="Gene3D" id="1.25.40.10">
    <property type="entry name" value="Tetratricopeptide repeat domain"/>
    <property type="match status" value="1"/>
</dbReference>
<evidence type="ECO:0000256" key="1">
    <source>
        <dbReference type="SAM" id="MobiDB-lite"/>
    </source>
</evidence>